<evidence type="ECO:0000313" key="3">
    <source>
        <dbReference type="Proteomes" id="UP000324222"/>
    </source>
</evidence>
<sequence>MNMETRHAPALLLPSILLHDMGQFGGVSHVVMVVVVVVVVVVPHSARYTKNVKLYGVTFLHSLHASGSHGVSKKLI</sequence>
<gene>
    <name evidence="2" type="ORF">E2C01_043102</name>
</gene>
<keyword evidence="1" id="KW-1133">Transmembrane helix</keyword>
<proteinExistence type="predicted"/>
<keyword evidence="3" id="KW-1185">Reference proteome</keyword>
<name>A0A5B7FYG9_PORTR</name>
<dbReference type="EMBL" id="VSRR010008788">
    <property type="protein sequence ID" value="MPC49304.1"/>
    <property type="molecule type" value="Genomic_DNA"/>
</dbReference>
<dbReference type="AlphaFoldDB" id="A0A5B7FYG9"/>
<evidence type="ECO:0000256" key="1">
    <source>
        <dbReference type="SAM" id="Phobius"/>
    </source>
</evidence>
<keyword evidence="1" id="KW-0472">Membrane</keyword>
<reference evidence="2 3" key="1">
    <citation type="submission" date="2019-05" db="EMBL/GenBank/DDBJ databases">
        <title>Another draft genome of Portunus trituberculatus and its Hox gene families provides insights of decapod evolution.</title>
        <authorList>
            <person name="Jeong J.-H."/>
            <person name="Song I."/>
            <person name="Kim S."/>
            <person name="Choi T."/>
            <person name="Kim D."/>
            <person name="Ryu S."/>
            <person name="Kim W."/>
        </authorList>
    </citation>
    <scope>NUCLEOTIDE SEQUENCE [LARGE SCALE GENOMIC DNA]</scope>
    <source>
        <tissue evidence="2">Muscle</tissue>
    </source>
</reference>
<accession>A0A5B7FYG9</accession>
<dbReference type="Proteomes" id="UP000324222">
    <property type="component" value="Unassembled WGS sequence"/>
</dbReference>
<comment type="caution">
    <text evidence="2">The sequence shown here is derived from an EMBL/GenBank/DDBJ whole genome shotgun (WGS) entry which is preliminary data.</text>
</comment>
<evidence type="ECO:0000313" key="2">
    <source>
        <dbReference type="EMBL" id="MPC49304.1"/>
    </source>
</evidence>
<protein>
    <submittedName>
        <fullName evidence="2">Uncharacterized protein</fullName>
    </submittedName>
</protein>
<keyword evidence="1" id="KW-0812">Transmembrane</keyword>
<organism evidence="2 3">
    <name type="scientific">Portunus trituberculatus</name>
    <name type="common">Swimming crab</name>
    <name type="synonym">Neptunus trituberculatus</name>
    <dbReference type="NCBI Taxonomy" id="210409"/>
    <lineage>
        <taxon>Eukaryota</taxon>
        <taxon>Metazoa</taxon>
        <taxon>Ecdysozoa</taxon>
        <taxon>Arthropoda</taxon>
        <taxon>Crustacea</taxon>
        <taxon>Multicrustacea</taxon>
        <taxon>Malacostraca</taxon>
        <taxon>Eumalacostraca</taxon>
        <taxon>Eucarida</taxon>
        <taxon>Decapoda</taxon>
        <taxon>Pleocyemata</taxon>
        <taxon>Brachyura</taxon>
        <taxon>Eubrachyura</taxon>
        <taxon>Portunoidea</taxon>
        <taxon>Portunidae</taxon>
        <taxon>Portuninae</taxon>
        <taxon>Portunus</taxon>
    </lineage>
</organism>
<feature type="transmembrane region" description="Helical" evidence="1">
    <location>
        <begin position="21"/>
        <end position="42"/>
    </location>
</feature>